<feature type="binding site" evidence="10">
    <location>
        <position position="15"/>
    </location>
    <ligand>
        <name>substrate</name>
    </ligand>
</feature>
<dbReference type="FunFam" id="3.40.50.720:FF:000049">
    <property type="entry name" value="Alanine dehydrogenase"/>
    <property type="match status" value="1"/>
</dbReference>
<evidence type="ECO:0000256" key="10">
    <source>
        <dbReference type="PIRSR" id="PIRSR000183-2"/>
    </source>
</evidence>
<dbReference type="Proteomes" id="UP000221394">
    <property type="component" value="Unassembled WGS sequence"/>
</dbReference>
<dbReference type="GO" id="GO:0046872">
    <property type="term" value="F:metal ion binding"/>
    <property type="evidence" value="ECO:0007669"/>
    <property type="project" value="UniProtKB-KW"/>
</dbReference>
<keyword evidence="4 8" id="KW-0560">Oxidoreductase</keyword>
<dbReference type="GO" id="GO:0000286">
    <property type="term" value="F:alanine dehydrogenase activity"/>
    <property type="evidence" value="ECO:0007669"/>
    <property type="project" value="UniProtKB-UniRule"/>
</dbReference>
<dbReference type="InterPro" id="IPR036291">
    <property type="entry name" value="NAD(P)-bd_dom_sf"/>
</dbReference>
<evidence type="ECO:0000259" key="13">
    <source>
        <dbReference type="SMART" id="SM01002"/>
    </source>
</evidence>
<dbReference type="CDD" id="cd05305">
    <property type="entry name" value="L-AlaDH"/>
    <property type="match status" value="1"/>
</dbReference>
<evidence type="ECO:0000256" key="2">
    <source>
        <dbReference type="ARBA" id="ARBA00005689"/>
    </source>
</evidence>
<feature type="binding site" evidence="11">
    <location>
        <begin position="238"/>
        <end position="239"/>
    </location>
    <ligand>
        <name>NAD(+)</name>
        <dbReference type="ChEBI" id="CHEBI:57540"/>
    </ligand>
</feature>
<dbReference type="SUPFAM" id="SSF52283">
    <property type="entry name" value="Formate/glycerate dehydrogenase catalytic domain-like"/>
    <property type="match status" value="1"/>
</dbReference>
<evidence type="ECO:0000256" key="12">
    <source>
        <dbReference type="PIRSR" id="PIRSR000183-4"/>
    </source>
</evidence>
<dbReference type="SMART" id="SM01002">
    <property type="entry name" value="AlaDh_PNT_C"/>
    <property type="match status" value="1"/>
</dbReference>
<keyword evidence="5 8" id="KW-0520">NAD</keyword>
<evidence type="ECO:0000256" key="4">
    <source>
        <dbReference type="ARBA" id="ARBA00023002"/>
    </source>
</evidence>
<feature type="active site" description="Proton donor/acceptor" evidence="9">
    <location>
        <position position="96"/>
    </location>
</feature>
<dbReference type="SMART" id="SM01003">
    <property type="entry name" value="AlaDh_PNT_N"/>
    <property type="match status" value="1"/>
</dbReference>
<dbReference type="EMBL" id="PDJH01000001">
    <property type="protein sequence ID" value="PFG37478.1"/>
    <property type="molecule type" value="Genomic_DNA"/>
</dbReference>
<keyword evidence="12" id="KW-0460">Magnesium</keyword>
<evidence type="ECO:0000313" key="15">
    <source>
        <dbReference type="EMBL" id="PFG37478.1"/>
    </source>
</evidence>
<dbReference type="AlphaFoldDB" id="A0A2A9EEX6"/>
<dbReference type="InterPro" id="IPR007698">
    <property type="entry name" value="AlaDH/PNT_NAD(H)-bd"/>
</dbReference>
<reference evidence="15 16" key="1">
    <citation type="submission" date="2017-10" db="EMBL/GenBank/DDBJ databases">
        <title>Sequencing the genomes of 1000 actinobacteria strains.</title>
        <authorList>
            <person name="Klenk H.-P."/>
        </authorList>
    </citation>
    <scope>NUCLEOTIDE SEQUENCE [LARGE SCALE GENOMIC DNA]</scope>
    <source>
        <strain evidence="15 16">DSM 21574</strain>
    </source>
</reference>
<feature type="binding site" evidence="10">
    <location>
        <position position="75"/>
    </location>
    <ligand>
        <name>substrate</name>
    </ligand>
</feature>
<comment type="function">
    <text evidence="8">Catalyzes the reversible reductive amination of pyruvate to L-alanine.</text>
</comment>
<feature type="binding site" evidence="12">
    <location>
        <position position="322"/>
    </location>
    <ligand>
        <name>Mg(2+)</name>
        <dbReference type="ChEBI" id="CHEBI:18420"/>
    </ligand>
</feature>
<dbReference type="NCBIfam" id="TIGR00518">
    <property type="entry name" value="alaDH"/>
    <property type="match status" value="1"/>
</dbReference>
<comment type="catalytic activity">
    <reaction evidence="8">
        <text>L-alanine + NAD(+) + H2O = pyruvate + NH4(+) + NADH + H(+)</text>
        <dbReference type="Rhea" id="RHEA:18405"/>
        <dbReference type="ChEBI" id="CHEBI:15361"/>
        <dbReference type="ChEBI" id="CHEBI:15377"/>
        <dbReference type="ChEBI" id="CHEBI:15378"/>
        <dbReference type="ChEBI" id="CHEBI:28938"/>
        <dbReference type="ChEBI" id="CHEBI:57540"/>
        <dbReference type="ChEBI" id="CHEBI:57945"/>
        <dbReference type="ChEBI" id="CHEBI:57972"/>
        <dbReference type="EC" id="1.4.1.1"/>
    </reaction>
</comment>
<dbReference type="PANTHER" id="PTHR42795:SF1">
    <property type="entry name" value="ALANINE DEHYDROGENASE"/>
    <property type="match status" value="1"/>
</dbReference>
<dbReference type="InterPro" id="IPR008141">
    <property type="entry name" value="Ala_DH"/>
</dbReference>
<comment type="pathway">
    <text evidence="1 8">Amino-acid degradation; L-alanine degradation via dehydrogenase pathway; NH(3) and pyruvate from L-alanine: step 1/1.</text>
</comment>
<keyword evidence="11" id="KW-0547">Nucleotide-binding</keyword>
<dbReference type="Pfam" id="PF01262">
    <property type="entry name" value="AlaDh_PNT_C"/>
    <property type="match status" value="1"/>
</dbReference>
<dbReference type="EC" id="1.4.1.1" evidence="3 8"/>
<dbReference type="PIRSF" id="PIRSF000183">
    <property type="entry name" value="Alanine_dh"/>
    <property type="match status" value="1"/>
</dbReference>
<comment type="caution">
    <text evidence="15">The sequence shown here is derived from an EMBL/GenBank/DDBJ whole genome shotgun (WGS) entry which is preliminary data.</text>
</comment>
<feature type="binding site" evidence="11">
    <location>
        <position position="134"/>
    </location>
    <ligand>
        <name>NAD(+)</name>
        <dbReference type="ChEBI" id="CHEBI:57540"/>
    </ligand>
</feature>
<evidence type="ECO:0000256" key="11">
    <source>
        <dbReference type="PIRSR" id="PIRSR000183-3"/>
    </source>
</evidence>
<feature type="binding site" evidence="11">
    <location>
        <begin position="266"/>
        <end position="269"/>
    </location>
    <ligand>
        <name>NAD(+)</name>
        <dbReference type="ChEBI" id="CHEBI:57540"/>
    </ligand>
</feature>
<dbReference type="RefSeq" id="WP_098458523.1">
    <property type="nucleotide sequence ID" value="NZ_PDJH01000001.1"/>
</dbReference>
<gene>
    <name evidence="15" type="ORF">ATL41_2243</name>
</gene>
<keyword evidence="16" id="KW-1185">Reference proteome</keyword>
<feature type="binding site" evidence="11">
    <location>
        <begin position="297"/>
        <end position="300"/>
    </location>
    <ligand>
        <name>NAD(+)</name>
        <dbReference type="ChEBI" id="CHEBI:57540"/>
    </ligand>
</feature>
<evidence type="ECO:0000256" key="6">
    <source>
        <dbReference type="ARBA" id="ARBA00065528"/>
    </source>
</evidence>
<dbReference type="OrthoDB" id="9804592at2"/>
<dbReference type="GO" id="GO:0005886">
    <property type="term" value="C:plasma membrane"/>
    <property type="evidence" value="ECO:0007669"/>
    <property type="project" value="TreeGrafter"/>
</dbReference>
<name>A0A2A9EEX6_9MICO</name>
<evidence type="ECO:0000256" key="7">
    <source>
        <dbReference type="ARBA" id="ARBA00072341"/>
    </source>
</evidence>
<feature type="domain" description="Alanine dehydrogenase/pyridine nucleotide transhydrogenase NAD(H)-binding" evidence="13">
    <location>
        <begin position="149"/>
        <end position="296"/>
    </location>
</feature>
<proteinExistence type="inferred from homology"/>
<dbReference type="Gene3D" id="3.40.50.720">
    <property type="entry name" value="NAD(P)-binding Rossmann-like Domain"/>
    <property type="match status" value="2"/>
</dbReference>
<dbReference type="SUPFAM" id="SSF51735">
    <property type="entry name" value="NAD(P)-binding Rossmann-fold domains"/>
    <property type="match status" value="1"/>
</dbReference>
<dbReference type="UniPathway" id="UPA00527">
    <property type="reaction ID" value="UER00585"/>
</dbReference>
<evidence type="ECO:0000256" key="9">
    <source>
        <dbReference type="PIRSR" id="PIRSR000183-1"/>
    </source>
</evidence>
<protein>
    <recommendedName>
        <fullName evidence="7 8">Alanine dehydrogenase</fullName>
        <ecNumber evidence="3 8">1.4.1.1</ecNumber>
    </recommendedName>
</protein>
<dbReference type="PANTHER" id="PTHR42795">
    <property type="entry name" value="ALANINE DEHYDROGENASE"/>
    <property type="match status" value="1"/>
</dbReference>
<comment type="cofactor">
    <cofactor evidence="12">
        <name>Mg(2+)</name>
        <dbReference type="ChEBI" id="CHEBI:18420"/>
    </cofactor>
    <text evidence="12">Binds 1 Mg(2+) ion per subunit.</text>
</comment>
<feature type="active site" description="Proton donor/acceptor" evidence="9">
    <location>
        <position position="269"/>
    </location>
</feature>
<feature type="domain" description="Alanine dehydrogenase/pyridine nucleotide transhydrogenase N-terminal" evidence="14">
    <location>
        <begin position="4"/>
        <end position="137"/>
    </location>
</feature>
<evidence type="ECO:0000256" key="8">
    <source>
        <dbReference type="PIRNR" id="PIRNR000183"/>
    </source>
</evidence>
<organism evidence="15 16">
    <name type="scientific">Flavimobilis soli</name>
    <dbReference type="NCBI Taxonomy" id="442709"/>
    <lineage>
        <taxon>Bacteria</taxon>
        <taxon>Bacillati</taxon>
        <taxon>Actinomycetota</taxon>
        <taxon>Actinomycetes</taxon>
        <taxon>Micrococcales</taxon>
        <taxon>Jonesiaceae</taxon>
        <taxon>Flavimobilis</taxon>
    </lineage>
</organism>
<evidence type="ECO:0000256" key="3">
    <source>
        <dbReference type="ARBA" id="ARBA00012897"/>
    </source>
</evidence>
<comment type="subunit">
    <text evidence="6">Homohexamer. Trimer of dimers.</text>
</comment>
<evidence type="ECO:0000256" key="5">
    <source>
        <dbReference type="ARBA" id="ARBA00023027"/>
    </source>
</evidence>
<accession>A0A2A9EEX6</accession>
<dbReference type="Pfam" id="PF05222">
    <property type="entry name" value="AlaDh_PNT_N"/>
    <property type="match status" value="1"/>
</dbReference>
<feature type="binding site" evidence="11">
    <location>
        <position position="278"/>
    </location>
    <ligand>
        <name>NAD(+)</name>
        <dbReference type="ChEBI" id="CHEBI:57540"/>
    </ligand>
</feature>
<evidence type="ECO:0000259" key="14">
    <source>
        <dbReference type="SMART" id="SM01003"/>
    </source>
</evidence>
<evidence type="ECO:0000313" key="16">
    <source>
        <dbReference type="Proteomes" id="UP000221394"/>
    </source>
</evidence>
<dbReference type="GO" id="GO:0042853">
    <property type="term" value="P:L-alanine catabolic process"/>
    <property type="evidence" value="ECO:0007669"/>
    <property type="project" value="UniProtKB-UniPathway"/>
</dbReference>
<dbReference type="InterPro" id="IPR007886">
    <property type="entry name" value="AlaDH/PNT_N"/>
</dbReference>
<comment type="similarity">
    <text evidence="2 8">Belongs to the AlaDH/PNT family.</text>
</comment>
<keyword evidence="12" id="KW-0479">Metal-binding</keyword>
<feature type="binding site" evidence="11">
    <location>
        <position position="219"/>
    </location>
    <ligand>
        <name>NAD(+)</name>
        <dbReference type="ChEBI" id="CHEBI:57540"/>
    </ligand>
</feature>
<dbReference type="GO" id="GO:0000166">
    <property type="term" value="F:nucleotide binding"/>
    <property type="evidence" value="ECO:0007669"/>
    <property type="project" value="UniProtKB-KW"/>
</dbReference>
<sequence length="373" mass="38530">MRIGVPTEIKVHEYRVAVTPAGVHSLTGAGHQVVVQSGAGAGSALSDDEYRAAGATVVDDAAAVWEQADMICKVKEPLPQEYPLMRDGLLLFTYLHSAADLAGTRALIDNGVTAVAYETVSAPDGSLPLLAPMSEVAGRIAAQVGAVELMRPRGRGTLMGGVPGTPPAKVVVLGGGTVGRNATQVAAGMRADVCVVDVSPAVLRAIDAEHSGQVRTAMSNPWEIEPLLLDADLVIGAVLVPGARAPHLVSEDLVARMRPGSVLVDVAIDQGGCSEVSRPTTHESPTYRVHGTTVYAVTNMPGAVPVTSTRALTNATLPYLHELANVGAAIAESTGPTWDVHPRRAALLAGLQAGLTTHAGEVRNAAVARAHRL</sequence>
<feature type="binding site" evidence="11">
    <location>
        <position position="197"/>
    </location>
    <ligand>
        <name>NAD(+)</name>
        <dbReference type="ChEBI" id="CHEBI:57540"/>
    </ligand>
</feature>
<evidence type="ECO:0000256" key="1">
    <source>
        <dbReference type="ARBA" id="ARBA00005206"/>
    </source>
</evidence>